<dbReference type="InterPro" id="IPR011990">
    <property type="entry name" value="TPR-like_helical_dom_sf"/>
</dbReference>
<dbReference type="PANTHER" id="PTHR47447:SF23">
    <property type="entry name" value="PENTACOTRIPEPTIDE-REPEAT REGION OF PRORP DOMAIN-CONTAINING PROTEIN"/>
    <property type="match status" value="1"/>
</dbReference>
<dbReference type="AlphaFoldDB" id="A0A836IIS0"/>
<dbReference type="OrthoDB" id="42736at2759"/>
<dbReference type="InterPro" id="IPR002885">
    <property type="entry name" value="PPR_rpt"/>
</dbReference>
<evidence type="ECO:0000313" key="2">
    <source>
        <dbReference type="EMBL" id="KAG5506417.1"/>
    </source>
</evidence>
<dbReference type="RefSeq" id="XP_067757579.1">
    <property type="nucleotide sequence ID" value="XM_067901873.1"/>
</dbReference>
<keyword evidence="1" id="KW-0677">Repeat</keyword>
<dbReference type="KEGG" id="phet:94291950"/>
<dbReference type="PANTHER" id="PTHR47447">
    <property type="entry name" value="OS03G0856100 PROTEIN"/>
    <property type="match status" value="1"/>
</dbReference>
<keyword evidence="3" id="KW-1185">Reference proteome</keyword>
<evidence type="ECO:0000256" key="1">
    <source>
        <dbReference type="ARBA" id="ARBA00022737"/>
    </source>
</evidence>
<dbReference type="Pfam" id="PF01535">
    <property type="entry name" value="PPR"/>
    <property type="match status" value="1"/>
</dbReference>
<dbReference type="GeneID" id="94291950"/>
<evidence type="ECO:0000313" key="3">
    <source>
        <dbReference type="Proteomes" id="UP000674318"/>
    </source>
</evidence>
<comment type="caution">
    <text evidence="2">The sequence shown here is derived from an EMBL/GenBank/DDBJ whole genome shotgun (WGS) entry which is preliminary data.</text>
</comment>
<accession>A0A836IIS0</accession>
<organism evidence="2 3">
    <name type="scientific">Porcisia hertigi</name>
    <dbReference type="NCBI Taxonomy" id="2761500"/>
    <lineage>
        <taxon>Eukaryota</taxon>
        <taxon>Discoba</taxon>
        <taxon>Euglenozoa</taxon>
        <taxon>Kinetoplastea</taxon>
        <taxon>Metakinetoplastina</taxon>
        <taxon>Trypanosomatida</taxon>
        <taxon>Trypanosomatidae</taxon>
        <taxon>Leishmaniinae</taxon>
        <taxon>Porcisia</taxon>
    </lineage>
</organism>
<reference evidence="2 3" key="1">
    <citation type="submission" date="2021-02" db="EMBL/GenBank/DDBJ databases">
        <title>Porcisia hertigi Genome sequencing and assembly.</title>
        <authorList>
            <person name="Almutairi H."/>
            <person name="Gatherer D."/>
        </authorList>
    </citation>
    <scope>NUCLEOTIDE SEQUENCE [LARGE SCALE GENOMIC DNA]</scope>
    <source>
        <strain evidence="2 3">C119</strain>
    </source>
</reference>
<name>A0A836IIS0_9TRYP</name>
<dbReference type="Proteomes" id="UP000674318">
    <property type="component" value="Unassembled WGS sequence"/>
</dbReference>
<protein>
    <submittedName>
        <fullName evidence="2">Uncharacterized protein</fullName>
    </submittedName>
</protein>
<proteinExistence type="predicted"/>
<gene>
    <name evidence="2" type="ORF">JKF63_05920</name>
</gene>
<dbReference type="EMBL" id="JAFJZO010000020">
    <property type="protein sequence ID" value="KAG5506417.1"/>
    <property type="molecule type" value="Genomic_DNA"/>
</dbReference>
<dbReference type="Gene3D" id="1.25.40.10">
    <property type="entry name" value="Tetratricopeptide repeat domain"/>
    <property type="match status" value="1"/>
</dbReference>
<sequence length="555" mass="61660">MQRWPSSRCASAITSKIAPFFVVARRRLTRGLISSSSSSRAPVCAAPPPTVTHQRAYVVIPPVERLTKPQSPRLSSRYVNAQILNDGRTQEGHADEPNHFQFALKDSERGQLDHGVSPDAISFIAEAEEEYRASSAYLHDRPGGVTMLASETRVDEVTGQEVTMTRLAAPFGETYVPSHQERFAERQSVGELSRQRDLVDKPFMLDEHAQLNLRKERQLCELLDSPMPHLAKADEVAHFLLDGFYAQNLALQPRTCESVMLLYSHASFLRRLEGPTTQHADGTHGAARLPEGSGVAGTAAVPLMPQDVPLLDDMRRLYNHQKRCFVSPTPLSLEHLMTTLSVITAPSSTAFHLANRLLLDADKFVLLPTRTTYTAYFTVCHVNNAMQFAMARYTDAVHALEMPVDAPMLTALLKGLNESGYVEEAVALLSRLQRVAVSTALLNASLETLLLSEQPLSCFSLYKAMQGSSVKPNADTYSLLLLACEKSQQWGRATMILSDMQRRRVRGNEQTLNLLLKGLLHERLHSFAAQLYHTMLAKKVPLWPALESGVQSLLR</sequence>